<reference evidence="1 2" key="1">
    <citation type="submission" date="2015-01" db="EMBL/GenBank/DDBJ databases">
        <title>Genome Assembly of Bacillus badius MTCC 1458.</title>
        <authorList>
            <person name="Verma A."/>
            <person name="Khatri I."/>
            <person name="Mual P."/>
            <person name="Subramanian S."/>
            <person name="Krishnamurthi S."/>
        </authorList>
    </citation>
    <scope>NUCLEOTIDE SEQUENCE [LARGE SCALE GENOMIC DNA]</scope>
    <source>
        <strain evidence="1 2">MTCC 1458</strain>
    </source>
</reference>
<keyword evidence="2" id="KW-1185">Reference proteome</keyword>
<sequence length="42" mass="5050">MALPAGRYGRLFHWDAFLLFKNMPKKLSLQVFSLCERQLLYF</sequence>
<evidence type="ECO:0000313" key="2">
    <source>
        <dbReference type="Proteomes" id="UP000031982"/>
    </source>
</evidence>
<accession>A0ABR5AY98</accession>
<protein>
    <submittedName>
        <fullName evidence="1">Uncharacterized protein</fullName>
    </submittedName>
</protein>
<organism evidence="1 2">
    <name type="scientific">Bacillus badius</name>
    <dbReference type="NCBI Taxonomy" id="1455"/>
    <lineage>
        <taxon>Bacteria</taxon>
        <taxon>Bacillati</taxon>
        <taxon>Bacillota</taxon>
        <taxon>Bacilli</taxon>
        <taxon>Bacillales</taxon>
        <taxon>Bacillaceae</taxon>
        <taxon>Pseudobacillus</taxon>
    </lineage>
</organism>
<dbReference type="Proteomes" id="UP000031982">
    <property type="component" value="Unassembled WGS sequence"/>
</dbReference>
<evidence type="ECO:0000313" key="1">
    <source>
        <dbReference type="EMBL" id="KIL79718.1"/>
    </source>
</evidence>
<gene>
    <name evidence="1" type="ORF">SD77_2172</name>
</gene>
<dbReference type="EMBL" id="JXLP01000002">
    <property type="protein sequence ID" value="KIL79718.1"/>
    <property type="molecule type" value="Genomic_DNA"/>
</dbReference>
<comment type="caution">
    <text evidence="1">The sequence shown here is derived from an EMBL/GenBank/DDBJ whole genome shotgun (WGS) entry which is preliminary data.</text>
</comment>
<proteinExistence type="predicted"/>
<name>A0ABR5AY98_BACBA</name>